<dbReference type="SUPFAM" id="SSF47323">
    <property type="entry name" value="Anticodon-binding domain of a subclass of class I aminoacyl-tRNA synthetases"/>
    <property type="match status" value="1"/>
</dbReference>
<accession>X0VDD0</accession>
<comment type="caution">
    <text evidence="3">The sequence shown here is derived from an EMBL/GenBank/DDBJ whole genome shotgun (WGS) entry which is preliminary data.</text>
</comment>
<evidence type="ECO:0000259" key="2">
    <source>
        <dbReference type="SMART" id="SM00840"/>
    </source>
</evidence>
<organism evidence="3">
    <name type="scientific">marine sediment metagenome</name>
    <dbReference type="NCBI Taxonomy" id="412755"/>
    <lineage>
        <taxon>unclassified sequences</taxon>
        <taxon>metagenomes</taxon>
        <taxon>ecological metagenomes</taxon>
    </lineage>
</organism>
<dbReference type="PANTHER" id="PTHR10890">
    <property type="entry name" value="CYSTEINYL-TRNA SYNTHETASE"/>
    <property type="match status" value="1"/>
</dbReference>
<gene>
    <name evidence="3" type="ORF">S01H1_20075</name>
</gene>
<evidence type="ECO:0000256" key="1">
    <source>
        <dbReference type="ARBA" id="ARBA00004496"/>
    </source>
</evidence>
<dbReference type="GO" id="GO:0005737">
    <property type="term" value="C:cytoplasm"/>
    <property type="evidence" value="ECO:0007669"/>
    <property type="project" value="UniProtKB-SubCell"/>
</dbReference>
<dbReference type="AlphaFoldDB" id="X0VDD0"/>
<dbReference type="Gene3D" id="1.20.120.1910">
    <property type="entry name" value="Cysteine-tRNA ligase, C-terminal anti-codon recognition domain"/>
    <property type="match status" value="1"/>
</dbReference>
<comment type="subcellular location">
    <subcellularLocation>
        <location evidence="1">Cytoplasm</location>
    </subcellularLocation>
</comment>
<dbReference type="InterPro" id="IPR024909">
    <property type="entry name" value="Cys-tRNA/MSH_ligase"/>
</dbReference>
<feature type="non-terminal residue" evidence="3">
    <location>
        <position position="1"/>
    </location>
</feature>
<dbReference type="GO" id="GO:0004817">
    <property type="term" value="F:cysteine-tRNA ligase activity"/>
    <property type="evidence" value="ECO:0007669"/>
    <property type="project" value="InterPro"/>
</dbReference>
<dbReference type="GO" id="GO:0006423">
    <property type="term" value="P:cysteinyl-tRNA aminoacylation"/>
    <property type="evidence" value="ECO:0007669"/>
    <property type="project" value="InterPro"/>
</dbReference>
<reference evidence="3" key="1">
    <citation type="journal article" date="2014" name="Front. Microbiol.">
        <title>High frequency of phylogenetically diverse reductive dehalogenase-homologous genes in deep subseafloor sedimentary metagenomes.</title>
        <authorList>
            <person name="Kawai M."/>
            <person name="Futagami T."/>
            <person name="Toyoda A."/>
            <person name="Takaki Y."/>
            <person name="Nishi S."/>
            <person name="Hori S."/>
            <person name="Arai W."/>
            <person name="Tsubouchi T."/>
            <person name="Morono Y."/>
            <person name="Uchiyama I."/>
            <person name="Ito T."/>
            <person name="Fujiyama A."/>
            <person name="Inagaki F."/>
            <person name="Takami H."/>
        </authorList>
    </citation>
    <scope>NUCLEOTIDE SEQUENCE</scope>
    <source>
        <strain evidence="3">Expedition CK06-06</strain>
    </source>
</reference>
<dbReference type="SMART" id="SM00840">
    <property type="entry name" value="DALR_2"/>
    <property type="match status" value="1"/>
</dbReference>
<evidence type="ECO:0000313" key="3">
    <source>
        <dbReference type="EMBL" id="GAF98560.1"/>
    </source>
</evidence>
<dbReference type="GO" id="GO:0005524">
    <property type="term" value="F:ATP binding"/>
    <property type="evidence" value="ECO:0007669"/>
    <property type="project" value="InterPro"/>
</dbReference>
<protein>
    <recommendedName>
        <fullName evidence="2">Cysteinyl-tRNA synthetase class Ia DALR domain-containing protein</fullName>
    </recommendedName>
</protein>
<dbReference type="InterPro" id="IPR015273">
    <property type="entry name" value="Cys-tRNA-synt_Ia_DALR"/>
</dbReference>
<dbReference type="EMBL" id="BARS01010928">
    <property type="protein sequence ID" value="GAF98560.1"/>
    <property type="molecule type" value="Genomic_DNA"/>
</dbReference>
<sequence>FEDAMDDDFDTHGAIDALHALSGAINEYVAGDANKGVLVKVSAVYRKLLSALGLFEKREMKADGLTEDLIEIMATVREQLRKEKNYNLSDKIRDDLAEAGVILSDTSEGTSWKIDRR</sequence>
<proteinExistence type="predicted"/>
<name>X0VDD0_9ZZZZ</name>
<feature type="domain" description="Cysteinyl-tRNA synthetase class Ia DALR" evidence="2">
    <location>
        <begin position="1"/>
        <end position="70"/>
    </location>
</feature>
<dbReference type="InterPro" id="IPR009080">
    <property type="entry name" value="tRNAsynth_Ia_anticodon-bd"/>
</dbReference>
<dbReference type="Pfam" id="PF09190">
    <property type="entry name" value="DALR_2"/>
    <property type="match status" value="1"/>
</dbReference>
<dbReference type="PANTHER" id="PTHR10890:SF3">
    <property type="entry name" value="CYSTEINE--TRNA LIGASE, CYTOPLASMIC"/>
    <property type="match status" value="1"/>
</dbReference>